<dbReference type="EMBL" id="CATOUU010000820">
    <property type="protein sequence ID" value="CAI9950994.1"/>
    <property type="molecule type" value="Genomic_DNA"/>
</dbReference>
<evidence type="ECO:0000313" key="3">
    <source>
        <dbReference type="Proteomes" id="UP001642409"/>
    </source>
</evidence>
<comment type="caution">
    <text evidence="1">The sequence shown here is derived from an EMBL/GenBank/DDBJ whole genome shotgun (WGS) entry which is preliminary data.</text>
</comment>
<reference evidence="1" key="1">
    <citation type="submission" date="2023-06" db="EMBL/GenBank/DDBJ databases">
        <authorList>
            <person name="Kurt Z."/>
        </authorList>
    </citation>
    <scope>NUCLEOTIDE SEQUENCE</scope>
</reference>
<sequence length="140" mass="16764">MLKQMNYQNYVWDLKASRSTHWLERCRGSRLLLQQLVDNFLPGPERLHQRTQDASLPRNLQKPQHKRGCSQDYKGVLDLISQKYLQRKTRLPVCLQIRPLQIFKVIIDNFCSEQLIINVQRRGYSYNVQSKQRRVIIIQQ</sequence>
<accession>A0AA86UD53</accession>
<name>A0AA86UD53_9EUKA</name>
<dbReference type="EMBL" id="CAXDID020000434">
    <property type="protein sequence ID" value="CAL6091230.1"/>
    <property type="molecule type" value="Genomic_DNA"/>
</dbReference>
<organism evidence="1">
    <name type="scientific">Hexamita inflata</name>
    <dbReference type="NCBI Taxonomy" id="28002"/>
    <lineage>
        <taxon>Eukaryota</taxon>
        <taxon>Metamonada</taxon>
        <taxon>Diplomonadida</taxon>
        <taxon>Hexamitidae</taxon>
        <taxon>Hexamitinae</taxon>
        <taxon>Hexamita</taxon>
    </lineage>
</organism>
<dbReference type="Proteomes" id="UP001642409">
    <property type="component" value="Unassembled WGS sequence"/>
</dbReference>
<reference evidence="2 3" key="2">
    <citation type="submission" date="2024-07" db="EMBL/GenBank/DDBJ databases">
        <authorList>
            <person name="Akdeniz Z."/>
        </authorList>
    </citation>
    <scope>NUCLEOTIDE SEQUENCE [LARGE SCALE GENOMIC DNA]</scope>
</reference>
<protein>
    <submittedName>
        <fullName evidence="2">Hypothetical_protein</fullName>
    </submittedName>
</protein>
<proteinExistence type="predicted"/>
<keyword evidence="3" id="KW-1185">Reference proteome</keyword>
<dbReference type="AlphaFoldDB" id="A0AA86UD53"/>
<gene>
    <name evidence="1" type="ORF">HINF_LOCUS38639</name>
    <name evidence="2" type="ORF">HINF_LOCUS65686</name>
</gene>
<evidence type="ECO:0000313" key="2">
    <source>
        <dbReference type="EMBL" id="CAL6091230.1"/>
    </source>
</evidence>
<evidence type="ECO:0000313" key="1">
    <source>
        <dbReference type="EMBL" id="CAI9950994.1"/>
    </source>
</evidence>